<keyword evidence="2" id="KW-1185">Reference proteome</keyword>
<evidence type="ECO:0000313" key="2">
    <source>
        <dbReference type="Proteomes" id="UP000299102"/>
    </source>
</evidence>
<name>A0A4C1UYB8_EUMVA</name>
<dbReference type="InterPro" id="IPR036691">
    <property type="entry name" value="Endo/exonu/phosph_ase_sf"/>
</dbReference>
<comment type="caution">
    <text evidence="1">The sequence shown here is derived from an EMBL/GenBank/DDBJ whole genome shotgun (WGS) entry which is preliminary data.</text>
</comment>
<evidence type="ECO:0008006" key="3">
    <source>
        <dbReference type="Google" id="ProtNLM"/>
    </source>
</evidence>
<gene>
    <name evidence="1" type="ORF">EVAR_81906_1</name>
</gene>
<dbReference type="Proteomes" id="UP000299102">
    <property type="component" value="Unassembled WGS sequence"/>
</dbReference>
<protein>
    <recommendedName>
        <fullName evidence="3">Endonuclease/exonuclease/phosphatase domain-containing protein</fullName>
    </recommendedName>
</protein>
<dbReference type="SUPFAM" id="SSF56219">
    <property type="entry name" value="DNase I-like"/>
    <property type="match status" value="1"/>
</dbReference>
<proteinExistence type="predicted"/>
<evidence type="ECO:0000313" key="1">
    <source>
        <dbReference type="EMBL" id="GBP31007.1"/>
    </source>
</evidence>
<reference evidence="1 2" key="1">
    <citation type="journal article" date="2019" name="Commun. Biol.">
        <title>The bagworm genome reveals a unique fibroin gene that provides high tensile strength.</title>
        <authorList>
            <person name="Kono N."/>
            <person name="Nakamura H."/>
            <person name="Ohtoshi R."/>
            <person name="Tomita M."/>
            <person name="Numata K."/>
            <person name="Arakawa K."/>
        </authorList>
    </citation>
    <scope>NUCLEOTIDE SEQUENCE [LARGE SCALE GENOMIC DNA]</scope>
</reference>
<organism evidence="1 2">
    <name type="scientific">Eumeta variegata</name>
    <name type="common">Bagworm moth</name>
    <name type="synonym">Eumeta japonica</name>
    <dbReference type="NCBI Taxonomy" id="151549"/>
    <lineage>
        <taxon>Eukaryota</taxon>
        <taxon>Metazoa</taxon>
        <taxon>Ecdysozoa</taxon>
        <taxon>Arthropoda</taxon>
        <taxon>Hexapoda</taxon>
        <taxon>Insecta</taxon>
        <taxon>Pterygota</taxon>
        <taxon>Neoptera</taxon>
        <taxon>Endopterygota</taxon>
        <taxon>Lepidoptera</taxon>
        <taxon>Glossata</taxon>
        <taxon>Ditrysia</taxon>
        <taxon>Tineoidea</taxon>
        <taxon>Psychidae</taxon>
        <taxon>Oiketicinae</taxon>
        <taxon>Eumeta</taxon>
    </lineage>
</organism>
<accession>A0A4C1UYB8</accession>
<sequence length="206" mass="23433">MACVTARALALAPYADVTIVTFDARCVPSYLGGDKPYWGIASSKLDYGDEVGYPSRLVTRRSATRTGEVRFGTMNMCEGMDDKIDDICELIKDTLLDILCMNDTRRKSVYAPDLSKPKEREGFWADVRDILVKCDRNERIVILGDFNDWVSVQWDGYEKVLVRNVVCDEKKTWLGLLSAKANHEVQRKDILKNKLKYAESTYIDAK</sequence>
<dbReference type="AlphaFoldDB" id="A0A4C1UYB8"/>
<dbReference type="EMBL" id="BGZK01000240">
    <property type="protein sequence ID" value="GBP31007.1"/>
    <property type="molecule type" value="Genomic_DNA"/>
</dbReference>
<dbReference type="OrthoDB" id="21557at2759"/>